<dbReference type="PANTHER" id="PTHR42941">
    <property type="entry name" value="SLL1037 PROTEIN"/>
    <property type="match status" value="1"/>
</dbReference>
<feature type="transmembrane region" description="Helical" evidence="1">
    <location>
        <begin position="341"/>
        <end position="363"/>
    </location>
</feature>
<evidence type="ECO:0000256" key="1">
    <source>
        <dbReference type="SAM" id="Phobius"/>
    </source>
</evidence>
<reference evidence="2" key="1">
    <citation type="submission" date="2019-02" db="EMBL/GenBank/DDBJ databases">
        <authorList>
            <person name="Gruber-Vodicka R. H."/>
            <person name="Seah K. B. B."/>
        </authorList>
    </citation>
    <scope>NUCLEOTIDE SEQUENCE</scope>
    <source>
        <strain evidence="2">BECK_S313</strain>
    </source>
</reference>
<keyword evidence="1" id="KW-0812">Transmembrane</keyword>
<dbReference type="InterPro" id="IPR036291">
    <property type="entry name" value="NAD(P)-bd_dom_sf"/>
</dbReference>
<feature type="transmembrane region" description="Helical" evidence="1">
    <location>
        <begin position="466"/>
        <end position="486"/>
    </location>
</feature>
<dbReference type="NCBIfam" id="TIGR02122">
    <property type="entry name" value="TRAP_TAXI"/>
    <property type="match status" value="1"/>
</dbReference>
<accession>A0A450WEN0</accession>
<proteinExistence type="predicted"/>
<dbReference type="Gene3D" id="3.40.190.10">
    <property type="entry name" value="Periplasmic binding protein-like II"/>
    <property type="match status" value="2"/>
</dbReference>
<evidence type="ECO:0000313" key="2">
    <source>
        <dbReference type="EMBL" id="VFK15431.1"/>
    </source>
</evidence>
<dbReference type="PANTHER" id="PTHR42941:SF1">
    <property type="entry name" value="SLL1037 PROTEIN"/>
    <property type="match status" value="1"/>
</dbReference>
<name>A0A450WEN0_9GAMM</name>
<dbReference type="Gene3D" id="3.40.50.720">
    <property type="entry name" value="NAD(P)-binding Rossmann-like Domain"/>
    <property type="match status" value="1"/>
</dbReference>
<dbReference type="InterPro" id="IPR011852">
    <property type="entry name" value="TRAP_TAXI"/>
</dbReference>
<dbReference type="Pfam" id="PF16868">
    <property type="entry name" value="NMT1_3"/>
    <property type="match status" value="1"/>
</dbReference>
<keyword evidence="1" id="KW-1133">Transmembrane helix</keyword>
<organism evidence="2">
    <name type="scientific">Candidatus Kentrum sp. LPFa</name>
    <dbReference type="NCBI Taxonomy" id="2126335"/>
    <lineage>
        <taxon>Bacteria</taxon>
        <taxon>Pseudomonadati</taxon>
        <taxon>Pseudomonadota</taxon>
        <taxon>Gammaproteobacteria</taxon>
        <taxon>Candidatus Kentrum</taxon>
    </lineage>
</organism>
<sequence>MSKFYFHNVRIDMFKMKCSKLFCVLISLVWLAMSPHIVIAAEIKIATGSKSGVYYPVGQAVSQLLKAKDIHIGVISTAGSEQNVDMLLQGAADLAIVQSDVLYMMSQAKSDESYFKYKDPVKTLRGLAALFPEYTQILVRADSDITGILQLVDKQLYVGKVGSGTYKNATDILSSFGIEKNDYMPYAYDISEKGAVEFLLDGKLDAVFDTSGELKVNDPEFRDKLRMVSLSKEAQERIKKDHPYTSFKQVKDYEGREYGVMFSRALLIAGPEGADVEISRGTIVKLIETLIDNLEIEIQRTDKNIEIFTTGNLIARGITINLHPAAKEYYQEKGVLLNISALQLTALFLFLMLLLALLSYLGVNWKWSIWLRFWGQNRFGTGWSRTVRIWNILVGNAFSITLWVSSFVLLLAVIAILSWEDQYAFTHDVHNRFADLHLGELLTWLITFAATGFSQDLFPHSLFGKIAATVIPIIGLGGVIFVFIYSNLKRNERTDKEARGIHVPRLKDHVIICGWNDRVPALIREITTTNRWVKGRKVIVLSEHEQEKPLESFGFIPGSAFFCRGISSDYDKLKEVNLKDAYCAVIVADYHKVQRGNLRGLYTAVALRKTRQKKESRQEKEFKIIAELHYDFNEDRFRYAGVTKLIPLMRVSSSVIGHACMNPGISDLLVRILSFNAPQIALLVGAAEDKNILQAVKDKTFNEAMKRLRKQDILLLAVHRALGKDIGHAETELDFRNPSPYLLNPSAQEDSEYRISEQDDLLIIKSNMAGTSSEQAWSMELGRNLLEQPKTRVYNVANEHLLIIGRDEEIRNVVSTVKNLAQGVISISIDADEKAKITMSERSGVSYLSEELPDFSLEHLESFVCQHKSIFAEVTRAVILEVSPVDSNTEQEDVIYQDDAELSYAMVLLDLYRKLFKKNLHVVAEMRADVNLHLYHDIGIAQPIPINRLIELILARMVFRCLSRQTVVR</sequence>
<protein>
    <submittedName>
        <fullName evidence="2">TRAP transporter solute receptor, TAXI family</fullName>
    </submittedName>
</protein>
<dbReference type="EMBL" id="CAADFK010000077">
    <property type="protein sequence ID" value="VFK15431.1"/>
    <property type="molecule type" value="Genomic_DNA"/>
</dbReference>
<dbReference type="SUPFAM" id="SSF51735">
    <property type="entry name" value="NAD(P)-binding Rossmann-fold domains"/>
    <property type="match status" value="1"/>
</dbReference>
<gene>
    <name evidence="2" type="ORF">BECKLPF1236B_GA0070989_107714</name>
</gene>
<dbReference type="SUPFAM" id="SSF53850">
    <property type="entry name" value="Periplasmic binding protein-like II"/>
    <property type="match status" value="1"/>
</dbReference>
<keyword evidence="1" id="KW-0472">Membrane</keyword>
<feature type="transmembrane region" description="Helical" evidence="1">
    <location>
        <begin position="393"/>
        <end position="416"/>
    </location>
</feature>
<keyword evidence="2" id="KW-0675">Receptor</keyword>
<dbReference type="AlphaFoldDB" id="A0A450WEN0"/>